<organism evidence="5 6">
    <name type="scientific">Gracilariopsis chorda</name>
    <dbReference type="NCBI Taxonomy" id="448386"/>
    <lineage>
        <taxon>Eukaryota</taxon>
        <taxon>Rhodophyta</taxon>
        <taxon>Florideophyceae</taxon>
        <taxon>Rhodymeniophycidae</taxon>
        <taxon>Gracilariales</taxon>
        <taxon>Gracilariaceae</taxon>
        <taxon>Gracilariopsis</taxon>
    </lineage>
</organism>
<dbReference type="Proteomes" id="UP000247409">
    <property type="component" value="Unassembled WGS sequence"/>
</dbReference>
<dbReference type="GO" id="GO:0016251">
    <property type="term" value="F:RNA polymerase II general transcription initiation factor activity"/>
    <property type="evidence" value="ECO:0007669"/>
    <property type="project" value="TreeGrafter"/>
</dbReference>
<dbReference type="CDD" id="cd22906">
    <property type="entry name" value="HFD_DRAP1"/>
    <property type="match status" value="1"/>
</dbReference>
<reference evidence="5 6" key="1">
    <citation type="journal article" date="2018" name="Mol. Biol. Evol.">
        <title>Analysis of the draft genome of the red seaweed Gracilariopsis chorda provides insights into genome size evolution in Rhodophyta.</title>
        <authorList>
            <person name="Lee J."/>
            <person name="Yang E.C."/>
            <person name="Graf L."/>
            <person name="Yang J.H."/>
            <person name="Qiu H."/>
            <person name="Zel Zion U."/>
            <person name="Chan C.X."/>
            <person name="Stephens T.G."/>
            <person name="Weber A.P.M."/>
            <person name="Boo G.H."/>
            <person name="Boo S.M."/>
            <person name="Kim K.M."/>
            <person name="Shin Y."/>
            <person name="Jung M."/>
            <person name="Lee S.J."/>
            <person name="Yim H.S."/>
            <person name="Lee J.H."/>
            <person name="Bhattacharya D."/>
            <person name="Yoon H.S."/>
        </authorList>
    </citation>
    <scope>NUCLEOTIDE SEQUENCE [LARGE SCALE GENOMIC DNA]</scope>
    <source>
        <strain evidence="5 6">SKKU-2015</strain>
        <tissue evidence="5">Whole body</tissue>
    </source>
</reference>
<dbReference type="OrthoDB" id="653904at2759"/>
<protein>
    <submittedName>
        <fullName evidence="5">Dr1-associated corepressor</fullName>
    </submittedName>
</protein>
<dbReference type="InterPro" id="IPR050568">
    <property type="entry name" value="Transcr_DNA_Rep_Reg"/>
</dbReference>
<dbReference type="GO" id="GO:0001046">
    <property type="term" value="F:core promoter sequence-specific DNA binding"/>
    <property type="evidence" value="ECO:0007669"/>
    <property type="project" value="TreeGrafter"/>
</dbReference>
<dbReference type="Pfam" id="PF00808">
    <property type="entry name" value="CBFD_NFYB_HMF"/>
    <property type="match status" value="1"/>
</dbReference>
<evidence type="ECO:0000313" key="6">
    <source>
        <dbReference type="Proteomes" id="UP000247409"/>
    </source>
</evidence>
<dbReference type="PANTHER" id="PTHR10252:SF5">
    <property type="entry name" value="DR1-ASSOCIATED COREPRESSOR"/>
    <property type="match status" value="1"/>
</dbReference>
<dbReference type="GO" id="GO:0017054">
    <property type="term" value="C:negative cofactor 2 complex"/>
    <property type="evidence" value="ECO:0007669"/>
    <property type="project" value="TreeGrafter"/>
</dbReference>
<proteinExistence type="predicted"/>
<dbReference type="SUPFAM" id="SSF47113">
    <property type="entry name" value="Histone-fold"/>
    <property type="match status" value="1"/>
</dbReference>
<feature type="compositionally biased region" description="Acidic residues" evidence="3">
    <location>
        <begin position="175"/>
        <end position="186"/>
    </location>
</feature>
<feature type="compositionally biased region" description="Low complexity" evidence="3">
    <location>
        <begin position="149"/>
        <end position="166"/>
    </location>
</feature>
<accession>A0A2V3J2S5</accession>
<evidence type="ECO:0000256" key="2">
    <source>
        <dbReference type="ARBA" id="ARBA00023242"/>
    </source>
</evidence>
<dbReference type="Gene3D" id="1.10.20.10">
    <property type="entry name" value="Histone, subunit A"/>
    <property type="match status" value="1"/>
</dbReference>
<dbReference type="EMBL" id="NBIV01000021">
    <property type="protein sequence ID" value="PXF47700.1"/>
    <property type="molecule type" value="Genomic_DNA"/>
</dbReference>
<dbReference type="PANTHER" id="PTHR10252">
    <property type="entry name" value="HISTONE-LIKE TRANSCRIPTION FACTOR CCAAT-RELATED"/>
    <property type="match status" value="1"/>
</dbReference>
<gene>
    <name evidence="5" type="ORF">BWQ96_02562</name>
</gene>
<evidence type="ECO:0000256" key="3">
    <source>
        <dbReference type="SAM" id="MobiDB-lite"/>
    </source>
</evidence>
<name>A0A2V3J2S5_9FLOR</name>
<dbReference type="InterPro" id="IPR009072">
    <property type="entry name" value="Histone-fold"/>
</dbReference>
<evidence type="ECO:0000256" key="1">
    <source>
        <dbReference type="ARBA" id="ARBA00004123"/>
    </source>
</evidence>
<evidence type="ECO:0000259" key="4">
    <source>
        <dbReference type="Pfam" id="PF00808"/>
    </source>
</evidence>
<comment type="caution">
    <text evidence="5">The sequence shown here is derived from an EMBL/GenBank/DDBJ whole genome shotgun (WGS) entry which is preliminary data.</text>
</comment>
<feature type="compositionally biased region" description="Pro residues" evidence="3">
    <location>
        <begin position="138"/>
        <end position="148"/>
    </location>
</feature>
<feature type="compositionally biased region" description="Low complexity" evidence="3">
    <location>
        <begin position="200"/>
        <end position="210"/>
    </location>
</feature>
<sequence length="223" mass="24683">MGRRKGTSAFPVARIKKMMQADEEVGKIATATPVLVAKALECMMEYVLHEAAQEARSRSTTTLTPQHLKLAVMRNDSFDFLRPLFSAVDLRTDDNHASPRPRRRRSQIAPPAHALNKRPRSPSSPSSPPSHLPKTPRSAPPPHYPETPPSSSNPSPTTHTNANSAHQKQHHQQQDDDEEEDYDEDDHNQPATPQSPSPPNNNSDNDNNPTRAADRVSVHALLS</sequence>
<keyword evidence="6" id="KW-1185">Reference proteome</keyword>
<dbReference type="AlphaFoldDB" id="A0A2V3J2S5"/>
<evidence type="ECO:0000313" key="5">
    <source>
        <dbReference type="EMBL" id="PXF47700.1"/>
    </source>
</evidence>
<feature type="domain" description="Transcription factor CBF/NF-Y/archaeal histone" evidence="4">
    <location>
        <begin position="10"/>
        <end position="72"/>
    </location>
</feature>
<dbReference type="STRING" id="448386.A0A2V3J2S5"/>
<keyword evidence="2" id="KW-0539">Nucleus</keyword>
<feature type="region of interest" description="Disordered" evidence="3">
    <location>
        <begin position="92"/>
        <end position="223"/>
    </location>
</feature>
<comment type="subcellular location">
    <subcellularLocation>
        <location evidence="1">Nucleus</location>
    </subcellularLocation>
</comment>
<dbReference type="GO" id="GO:0046982">
    <property type="term" value="F:protein heterodimerization activity"/>
    <property type="evidence" value="ECO:0007669"/>
    <property type="project" value="InterPro"/>
</dbReference>
<dbReference type="InterPro" id="IPR003958">
    <property type="entry name" value="CBFA_NFYB_domain"/>
</dbReference>